<comment type="caution">
    <text evidence="2">The sequence shown here is derived from an EMBL/GenBank/DDBJ whole genome shotgun (WGS) entry which is preliminary data.</text>
</comment>
<keyword evidence="3" id="KW-1185">Reference proteome</keyword>
<dbReference type="EMBL" id="AAXG02000028">
    <property type="protein sequence ID" value="EDM99265.1"/>
    <property type="molecule type" value="Genomic_DNA"/>
</dbReference>
<keyword evidence="1" id="KW-0472">Membrane</keyword>
<evidence type="ECO:0000313" key="2">
    <source>
        <dbReference type="EMBL" id="EDM99265.1"/>
    </source>
</evidence>
<keyword evidence="1" id="KW-1133">Transmembrane helix</keyword>
<feature type="transmembrane region" description="Helical" evidence="1">
    <location>
        <begin position="30"/>
        <end position="54"/>
    </location>
</feature>
<dbReference type="STRING" id="411467.BACCAP_03194"/>
<gene>
    <name evidence="2" type="ORF">BACCAP_03194</name>
</gene>
<evidence type="ECO:0000256" key="1">
    <source>
        <dbReference type="SAM" id="Phobius"/>
    </source>
</evidence>
<accession>A6NY95</accession>
<name>A6NY95_9FIRM</name>
<proteinExistence type="predicted"/>
<reference evidence="2 3" key="2">
    <citation type="submission" date="2007-06" db="EMBL/GenBank/DDBJ databases">
        <title>Draft genome sequence of Pseudoflavonifractor capillosus ATCC 29799.</title>
        <authorList>
            <person name="Sudarsanam P."/>
            <person name="Ley R."/>
            <person name="Guruge J."/>
            <person name="Turnbaugh P.J."/>
            <person name="Mahowald M."/>
            <person name="Liep D."/>
            <person name="Gordon J."/>
        </authorList>
    </citation>
    <scope>NUCLEOTIDE SEQUENCE [LARGE SCALE GENOMIC DNA]</scope>
    <source>
        <strain evidence="2 3">ATCC 29799</strain>
    </source>
</reference>
<keyword evidence="1" id="KW-0812">Transmembrane</keyword>
<protein>
    <submittedName>
        <fullName evidence="2">Uncharacterized protein</fullName>
    </submittedName>
</protein>
<reference evidence="2 3" key="1">
    <citation type="submission" date="2007-04" db="EMBL/GenBank/DDBJ databases">
        <authorList>
            <person name="Fulton L."/>
            <person name="Clifton S."/>
            <person name="Fulton B."/>
            <person name="Xu J."/>
            <person name="Minx P."/>
            <person name="Pepin K.H."/>
            <person name="Johnson M."/>
            <person name="Thiruvilangam P."/>
            <person name="Bhonagiri V."/>
            <person name="Nash W.E."/>
            <person name="Mardis E.R."/>
            <person name="Wilson R.K."/>
        </authorList>
    </citation>
    <scope>NUCLEOTIDE SEQUENCE [LARGE SCALE GENOMIC DNA]</scope>
    <source>
        <strain evidence="2 3">ATCC 29799</strain>
    </source>
</reference>
<organism evidence="2 3">
    <name type="scientific">Pseudoflavonifractor capillosus ATCC 29799</name>
    <dbReference type="NCBI Taxonomy" id="411467"/>
    <lineage>
        <taxon>Bacteria</taxon>
        <taxon>Bacillati</taxon>
        <taxon>Bacillota</taxon>
        <taxon>Clostridia</taxon>
        <taxon>Eubacteriales</taxon>
        <taxon>Oscillospiraceae</taxon>
        <taxon>Pseudoflavonifractor</taxon>
    </lineage>
</organism>
<dbReference type="AlphaFoldDB" id="A6NY95"/>
<sequence>MLLDIDNFYGEHEGRLGPTLKFLLIGGAPILLWVYTGFIVPAFLFFPFWVVWLIRVGLITLGRERDRLVQFRKQINDEYASIYELLNIKTIHQDGCIEYVNGMVAYAVVAVNGTTYDPTTRAQQVHDFMSLFGNDYDVDVYIQNITDMKSLEERYNNVKLFVDPEAAKDFIDIIDHNRKVVYSQSRLTRIVFVVKGRKSYWTDIRDNCKMAVYSGPAKAFKEVKIGLREDIQEILNTDIRGMVDLDSLLQKKYATHQYYGSRVLYFDEKEEPVDDRTENEERGFMVIDG</sequence>
<dbReference type="Proteomes" id="UP000003639">
    <property type="component" value="Unassembled WGS sequence"/>
</dbReference>
<evidence type="ECO:0000313" key="3">
    <source>
        <dbReference type="Proteomes" id="UP000003639"/>
    </source>
</evidence>